<name>A0A1J7I4Z6_LUPAN</name>
<evidence type="ECO:0000256" key="6">
    <source>
        <dbReference type="ARBA" id="ARBA00023015"/>
    </source>
</evidence>
<dbReference type="PROSITE" id="PS00028">
    <property type="entry name" value="ZINC_FINGER_C2H2_1"/>
    <property type="match status" value="2"/>
</dbReference>
<evidence type="ECO:0000259" key="11">
    <source>
        <dbReference type="PROSITE" id="PS50157"/>
    </source>
</evidence>
<reference evidence="12 13" key="1">
    <citation type="journal article" date="2017" name="Plant Biotechnol. J.">
        <title>A comprehensive draft genome sequence for lupin (Lupinus angustifolius), an emerging health food: insights into plant-microbe interactions and legume evolution.</title>
        <authorList>
            <person name="Hane J.K."/>
            <person name="Ming Y."/>
            <person name="Kamphuis L.G."/>
            <person name="Nelson M.N."/>
            <person name="Garg G."/>
            <person name="Atkins C.A."/>
            <person name="Bayer P.E."/>
            <person name="Bravo A."/>
            <person name="Bringans S."/>
            <person name="Cannon S."/>
            <person name="Edwards D."/>
            <person name="Foley R."/>
            <person name="Gao L.L."/>
            <person name="Harrison M.J."/>
            <person name="Huang W."/>
            <person name="Hurgobin B."/>
            <person name="Li S."/>
            <person name="Liu C.W."/>
            <person name="McGrath A."/>
            <person name="Morahan G."/>
            <person name="Murray J."/>
            <person name="Weller J."/>
            <person name="Jian J."/>
            <person name="Singh K.B."/>
        </authorList>
    </citation>
    <scope>NUCLEOTIDE SEQUENCE [LARGE SCALE GENOMIC DNA]</scope>
    <source>
        <strain evidence="13">cv. Tanjil</strain>
        <tissue evidence="12">Whole plant</tissue>
    </source>
</reference>
<gene>
    <name evidence="12" type="ORF">TanjilG_11255</name>
</gene>
<keyword evidence="7" id="KW-0804">Transcription</keyword>
<evidence type="ECO:0000256" key="1">
    <source>
        <dbReference type="ARBA" id="ARBA00004123"/>
    </source>
</evidence>
<dbReference type="GO" id="GO:0008270">
    <property type="term" value="F:zinc ion binding"/>
    <property type="evidence" value="ECO:0007669"/>
    <property type="project" value="UniProtKB-KW"/>
</dbReference>
<dbReference type="STRING" id="3871.A0A1J7I4Z6"/>
<organism evidence="12 13">
    <name type="scientific">Lupinus angustifolius</name>
    <name type="common">Narrow-leaved blue lupine</name>
    <dbReference type="NCBI Taxonomy" id="3871"/>
    <lineage>
        <taxon>Eukaryota</taxon>
        <taxon>Viridiplantae</taxon>
        <taxon>Streptophyta</taxon>
        <taxon>Embryophyta</taxon>
        <taxon>Tracheophyta</taxon>
        <taxon>Spermatophyta</taxon>
        <taxon>Magnoliopsida</taxon>
        <taxon>eudicotyledons</taxon>
        <taxon>Gunneridae</taxon>
        <taxon>Pentapetalae</taxon>
        <taxon>rosids</taxon>
        <taxon>fabids</taxon>
        <taxon>Fabales</taxon>
        <taxon>Fabaceae</taxon>
        <taxon>Papilionoideae</taxon>
        <taxon>50 kb inversion clade</taxon>
        <taxon>genistoids sensu lato</taxon>
        <taxon>core genistoids</taxon>
        <taxon>Genisteae</taxon>
        <taxon>Lupinus</taxon>
    </lineage>
</organism>
<dbReference type="PANTHER" id="PTHR26374:SF425">
    <property type="entry name" value="C2H2-TYPE ZINC FINGER PROTEIN"/>
    <property type="match status" value="1"/>
</dbReference>
<evidence type="ECO:0000313" key="12">
    <source>
        <dbReference type="EMBL" id="OIW09117.1"/>
    </source>
</evidence>
<dbReference type="GO" id="GO:0005634">
    <property type="term" value="C:nucleus"/>
    <property type="evidence" value="ECO:0007669"/>
    <property type="project" value="UniProtKB-SubCell"/>
</dbReference>
<dbReference type="AlphaFoldDB" id="A0A1J7I4Z6"/>
<evidence type="ECO:0000256" key="2">
    <source>
        <dbReference type="ARBA" id="ARBA00022723"/>
    </source>
</evidence>
<evidence type="ECO:0000256" key="4">
    <source>
        <dbReference type="ARBA" id="ARBA00022771"/>
    </source>
</evidence>
<dbReference type="Gene3D" id="3.30.160.60">
    <property type="entry name" value="Classic Zinc Finger"/>
    <property type="match status" value="2"/>
</dbReference>
<proteinExistence type="predicted"/>
<dbReference type="OMA" id="NTKVGFY"/>
<evidence type="ECO:0000313" key="13">
    <source>
        <dbReference type="Proteomes" id="UP000188354"/>
    </source>
</evidence>
<keyword evidence="8" id="KW-0539">Nucleus</keyword>
<evidence type="ECO:0000256" key="5">
    <source>
        <dbReference type="ARBA" id="ARBA00022833"/>
    </source>
</evidence>
<feature type="domain" description="C2H2-type" evidence="11">
    <location>
        <begin position="97"/>
        <end position="119"/>
    </location>
</feature>
<protein>
    <recommendedName>
        <fullName evidence="11">C2H2-type domain-containing protein</fullName>
    </recommendedName>
</protein>
<evidence type="ECO:0000256" key="7">
    <source>
        <dbReference type="ARBA" id="ARBA00023163"/>
    </source>
</evidence>
<dbReference type="SUPFAM" id="SSF57667">
    <property type="entry name" value="beta-beta-alpha zinc fingers"/>
    <property type="match status" value="1"/>
</dbReference>
<evidence type="ECO:0000256" key="10">
    <source>
        <dbReference type="SAM" id="MobiDB-lite"/>
    </source>
</evidence>
<dbReference type="Pfam" id="PF13912">
    <property type="entry name" value="zf-C2H2_6"/>
    <property type="match status" value="2"/>
</dbReference>
<evidence type="ECO:0000256" key="9">
    <source>
        <dbReference type="PROSITE-ProRule" id="PRU00042"/>
    </source>
</evidence>
<dbReference type="PANTHER" id="PTHR26374">
    <property type="entry name" value="ZINC FINGER PROTEIN ZAT5"/>
    <property type="match status" value="1"/>
</dbReference>
<dbReference type="OrthoDB" id="1095242at2759"/>
<keyword evidence="2" id="KW-0479">Metal-binding</keyword>
<keyword evidence="4 9" id="KW-0863">Zinc-finger</keyword>
<keyword evidence="13" id="KW-1185">Reference proteome</keyword>
<dbReference type="Gramene" id="OIW09117">
    <property type="protein sequence ID" value="OIW09117"/>
    <property type="gene ID" value="TanjilG_11255"/>
</dbReference>
<dbReference type="SMART" id="SM00355">
    <property type="entry name" value="ZnF_C2H2"/>
    <property type="match status" value="2"/>
</dbReference>
<evidence type="ECO:0000256" key="3">
    <source>
        <dbReference type="ARBA" id="ARBA00022737"/>
    </source>
</evidence>
<dbReference type="EMBL" id="CM007366">
    <property type="protein sequence ID" value="OIW09117.1"/>
    <property type="molecule type" value="Genomic_DNA"/>
</dbReference>
<keyword evidence="5" id="KW-0862">Zinc</keyword>
<comment type="subcellular location">
    <subcellularLocation>
        <location evidence="1">Nucleus</location>
    </subcellularLocation>
</comment>
<keyword evidence="3" id="KW-0677">Repeat</keyword>
<dbReference type="PROSITE" id="PS50157">
    <property type="entry name" value="ZINC_FINGER_C2H2_2"/>
    <property type="match status" value="2"/>
</dbReference>
<dbReference type="InterPro" id="IPR013087">
    <property type="entry name" value="Znf_C2H2_type"/>
</dbReference>
<dbReference type="InterPro" id="IPR036236">
    <property type="entry name" value="Znf_C2H2_sf"/>
</dbReference>
<feature type="domain" description="C2H2-type" evidence="11">
    <location>
        <begin position="182"/>
        <end position="209"/>
    </location>
</feature>
<accession>A0A1J7I4Z6</accession>
<dbReference type="KEGG" id="lang:109351032"/>
<keyword evidence="6" id="KW-0805">Transcription regulation</keyword>
<sequence length="257" mass="28000">MNMDRSIGTSANSSCHGGDHCSFSSPTTPFESVGKEEEDMANCLILLAQGKRGENDRGSGGSNERITCTTTIAETTNITTTIVTAVKTTTKNSLYDYECKTCNKTFSSFQALGGHRASHKKPIMNLEEKKSLLLSLSLSPQISFEFEERKQFDVENSSEIPISIQLGCGKNNFFHGNKSKIHKCSICGAKFTSGQALGGHMRKHRIYKNPSTHVVNMSGSDTSFEASATDTTIEVNPCNVLKIDLNLPALEEDLMKG</sequence>
<feature type="region of interest" description="Disordered" evidence="10">
    <location>
        <begin position="1"/>
        <end position="32"/>
    </location>
</feature>
<dbReference type="Proteomes" id="UP000188354">
    <property type="component" value="Chromosome LG06"/>
</dbReference>
<evidence type="ECO:0000256" key="8">
    <source>
        <dbReference type="ARBA" id="ARBA00023242"/>
    </source>
</evidence>